<keyword evidence="2" id="KW-1185">Reference proteome</keyword>
<name>A0A8B7BFE0_PHODC</name>
<protein>
    <submittedName>
        <fullName evidence="3">Uncharacterized protein LOC103695812</fullName>
    </submittedName>
</protein>
<proteinExistence type="predicted"/>
<feature type="compositionally biased region" description="Basic and acidic residues" evidence="1">
    <location>
        <begin position="9"/>
        <end position="25"/>
    </location>
</feature>
<dbReference type="GeneID" id="103695812"/>
<reference evidence="2" key="1">
    <citation type="journal article" date="2019" name="Nat. Commun.">
        <title>Genome-wide association mapping of date palm fruit traits.</title>
        <authorList>
            <person name="Hazzouri K.M."/>
            <person name="Gros-Balthazard M."/>
            <person name="Flowers J.M."/>
            <person name="Copetti D."/>
            <person name="Lemansour A."/>
            <person name="Lebrun M."/>
            <person name="Masmoudi K."/>
            <person name="Ferrand S."/>
            <person name="Dhar M.I."/>
            <person name="Fresquez Z.A."/>
            <person name="Rosas U."/>
            <person name="Zhang J."/>
            <person name="Talag J."/>
            <person name="Lee S."/>
            <person name="Kudrna D."/>
            <person name="Powell R.F."/>
            <person name="Leitch I.J."/>
            <person name="Krueger R.R."/>
            <person name="Wing R.A."/>
            <person name="Amiri K.M.A."/>
            <person name="Purugganan M.D."/>
        </authorList>
    </citation>
    <scope>NUCLEOTIDE SEQUENCE [LARGE SCALE GENOMIC DNA]</scope>
    <source>
        <strain evidence="2">cv. Khalas</strain>
    </source>
</reference>
<dbReference type="OrthoDB" id="1879501at2759"/>
<reference evidence="3" key="2">
    <citation type="submission" date="2025-08" db="UniProtKB">
        <authorList>
            <consortium name="RefSeq"/>
        </authorList>
    </citation>
    <scope>IDENTIFICATION</scope>
    <source>
        <tissue evidence="3">Young leaves</tissue>
    </source>
</reference>
<dbReference type="Proteomes" id="UP000228380">
    <property type="component" value="Chromosome 8"/>
</dbReference>
<evidence type="ECO:0000313" key="3">
    <source>
        <dbReference type="RefSeq" id="XP_008775453.1"/>
    </source>
</evidence>
<sequence length="88" mass="10002">MKGCFSETGAKEDMEKSMPEGEHNRGSRNGAEVPIHSQVRRIKKEVEKIEDQSLLQMLETRPVLRELSRQLSRSPLGRVDRAISVGDR</sequence>
<dbReference type="PANTHER" id="PTHR34780">
    <property type="entry name" value="OS08G0427800 PROTEIN"/>
    <property type="match status" value="1"/>
</dbReference>
<feature type="region of interest" description="Disordered" evidence="1">
    <location>
        <begin position="1"/>
        <end position="38"/>
    </location>
</feature>
<gene>
    <name evidence="3" type="primary">LOC103695812</name>
</gene>
<organism evidence="2 3">
    <name type="scientific">Phoenix dactylifera</name>
    <name type="common">Date palm</name>
    <dbReference type="NCBI Taxonomy" id="42345"/>
    <lineage>
        <taxon>Eukaryota</taxon>
        <taxon>Viridiplantae</taxon>
        <taxon>Streptophyta</taxon>
        <taxon>Embryophyta</taxon>
        <taxon>Tracheophyta</taxon>
        <taxon>Spermatophyta</taxon>
        <taxon>Magnoliopsida</taxon>
        <taxon>Liliopsida</taxon>
        <taxon>Arecaceae</taxon>
        <taxon>Coryphoideae</taxon>
        <taxon>Phoeniceae</taxon>
        <taxon>Phoenix</taxon>
    </lineage>
</organism>
<dbReference type="PANTHER" id="PTHR34780:SF5">
    <property type="entry name" value="OS02G0733900 PROTEIN"/>
    <property type="match status" value="1"/>
</dbReference>
<evidence type="ECO:0000313" key="2">
    <source>
        <dbReference type="Proteomes" id="UP000228380"/>
    </source>
</evidence>
<dbReference type="AlphaFoldDB" id="A0A8B7BFE0"/>
<evidence type="ECO:0000256" key="1">
    <source>
        <dbReference type="SAM" id="MobiDB-lite"/>
    </source>
</evidence>
<accession>A0A8B7BFE0</accession>
<dbReference type="RefSeq" id="XP_008775453.1">
    <property type="nucleotide sequence ID" value="XM_008777231.4"/>
</dbReference>
<dbReference type="KEGG" id="pda:103695812"/>